<dbReference type="AlphaFoldDB" id="A0A382BP43"/>
<dbReference type="InterPro" id="IPR001457">
    <property type="entry name" value="NADH_UbQ/plastoQ_OxRdtase_su6"/>
</dbReference>
<organism evidence="2">
    <name type="scientific">marine metagenome</name>
    <dbReference type="NCBI Taxonomy" id="408172"/>
    <lineage>
        <taxon>unclassified sequences</taxon>
        <taxon>metagenomes</taxon>
        <taxon>ecological metagenomes</taxon>
    </lineage>
</organism>
<keyword evidence="1" id="KW-1133">Transmembrane helix</keyword>
<dbReference type="Pfam" id="PF00499">
    <property type="entry name" value="Oxidored_q3"/>
    <property type="match status" value="1"/>
</dbReference>
<dbReference type="PANTHER" id="PTHR33269:SF17">
    <property type="entry name" value="NADH-UBIQUINONE OXIDOREDUCTASE CHAIN 6"/>
    <property type="match status" value="1"/>
</dbReference>
<dbReference type="GO" id="GO:0008137">
    <property type="term" value="F:NADH dehydrogenase (ubiquinone) activity"/>
    <property type="evidence" value="ECO:0007669"/>
    <property type="project" value="InterPro"/>
</dbReference>
<feature type="transmembrane region" description="Helical" evidence="1">
    <location>
        <begin position="80"/>
        <end position="98"/>
    </location>
</feature>
<feature type="transmembrane region" description="Helical" evidence="1">
    <location>
        <begin position="34"/>
        <end position="59"/>
    </location>
</feature>
<sequence length="150" mass="16096">MVIASAFWVVFSPNLIHSAVSLLFTLFGTAGLYIYLYADFIAATQIVIYVGGILVLIIFGVMLTNKIESPSIATSSKNQFVGGMGAFVIFVIQAGIIFNTQWNIGNVQSSDATVAAIGKLLLNEYLLPFEIVSILLLSALMGAALLSRRT</sequence>
<keyword evidence="1" id="KW-0812">Transmembrane</keyword>
<reference evidence="2" key="1">
    <citation type="submission" date="2018-05" db="EMBL/GenBank/DDBJ databases">
        <authorList>
            <person name="Lanie J.A."/>
            <person name="Ng W.-L."/>
            <person name="Kazmierczak K.M."/>
            <person name="Andrzejewski T.M."/>
            <person name="Davidsen T.M."/>
            <person name="Wayne K.J."/>
            <person name="Tettelin H."/>
            <person name="Glass J.I."/>
            <person name="Rusch D."/>
            <person name="Podicherti R."/>
            <person name="Tsui H.-C.T."/>
            <person name="Winkler M.E."/>
        </authorList>
    </citation>
    <scope>NUCLEOTIDE SEQUENCE</scope>
</reference>
<accession>A0A382BP43</accession>
<name>A0A382BP43_9ZZZZ</name>
<protein>
    <recommendedName>
        <fullName evidence="3">NADH-quinone oxidoreductase subunit J</fullName>
    </recommendedName>
</protein>
<gene>
    <name evidence="2" type="ORF">METZ01_LOCUS167791</name>
</gene>
<evidence type="ECO:0000313" key="2">
    <source>
        <dbReference type="EMBL" id="SVB14937.1"/>
    </source>
</evidence>
<proteinExistence type="predicted"/>
<evidence type="ECO:0000256" key="1">
    <source>
        <dbReference type="SAM" id="Phobius"/>
    </source>
</evidence>
<evidence type="ECO:0008006" key="3">
    <source>
        <dbReference type="Google" id="ProtNLM"/>
    </source>
</evidence>
<keyword evidence="1" id="KW-0472">Membrane</keyword>
<dbReference type="Gene3D" id="1.20.120.1200">
    <property type="entry name" value="NADH-ubiquinone/plastoquinone oxidoreductase chain 6, subunit NuoJ"/>
    <property type="match status" value="1"/>
</dbReference>
<feature type="transmembrane region" description="Helical" evidence="1">
    <location>
        <begin position="125"/>
        <end position="146"/>
    </location>
</feature>
<dbReference type="InterPro" id="IPR042106">
    <property type="entry name" value="Nuo/plastoQ_OxRdtase_6_NuoJ"/>
</dbReference>
<dbReference type="EMBL" id="UINC01030475">
    <property type="protein sequence ID" value="SVB14937.1"/>
    <property type="molecule type" value="Genomic_DNA"/>
</dbReference>
<dbReference type="PANTHER" id="PTHR33269">
    <property type="entry name" value="NADH-UBIQUINONE OXIDOREDUCTASE CHAIN 6"/>
    <property type="match status" value="1"/>
</dbReference>